<evidence type="ECO:0000313" key="2">
    <source>
        <dbReference type="EMBL" id="CAF4209533.1"/>
    </source>
</evidence>
<dbReference type="EMBL" id="CAJNOK010026426">
    <property type="protein sequence ID" value="CAF1402735.1"/>
    <property type="molecule type" value="Genomic_DNA"/>
</dbReference>
<dbReference type="EMBL" id="CAJOBA010048159">
    <property type="protein sequence ID" value="CAF4209533.1"/>
    <property type="molecule type" value="Genomic_DNA"/>
</dbReference>
<accession>A0A8S2S780</accession>
<organism evidence="2 3">
    <name type="scientific">Didymodactylos carnosus</name>
    <dbReference type="NCBI Taxonomy" id="1234261"/>
    <lineage>
        <taxon>Eukaryota</taxon>
        <taxon>Metazoa</taxon>
        <taxon>Spiralia</taxon>
        <taxon>Gnathifera</taxon>
        <taxon>Rotifera</taxon>
        <taxon>Eurotatoria</taxon>
        <taxon>Bdelloidea</taxon>
        <taxon>Philodinida</taxon>
        <taxon>Philodinidae</taxon>
        <taxon>Didymodactylos</taxon>
    </lineage>
</organism>
<evidence type="ECO:0000313" key="3">
    <source>
        <dbReference type="Proteomes" id="UP000682733"/>
    </source>
</evidence>
<reference evidence="2" key="1">
    <citation type="submission" date="2021-02" db="EMBL/GenBank/DDBJ databases">
        <authorList>
            <person name="Nowell W R."/>
        </authorList>
    </citation>
    <scope>NUCLEOTIDE SEQUENCE</scope>
</reference>
<dbReference type="AlphaFoldDB" id="A0A8S2S780"/>
<name>A0A8S2S780_9BILA</name>
<protein>
    <submittedName>
        <fullName evidence="2">Uncharacterized protein</fullName>
    </submittedName>
</protein>
<evidence type="ECO:0000313" key="1">
    <source>
        <dbReference type="EMBL" id="CAF1402735.1"/>
    </source>
</evidence>
<feature type="non-terminal residue" evidence="2">
    <location>
        <position position="1"/>
    </location>
</feature>
<sequence length="131" mass="15370">SLVSSLEYSLLKNFKTIINDFCKQSSLSGMTSKVLIKINWFDELIELLKNKKLLSKNYNNIVNKLLSANVNINSLEMNKRIEEKICQIEENNIQVTYKQLCDILNFKQSETLLKSKIEIEEFVEKIYLMKK</sequence>
<comment type="caution">
    <text evidence="2">The sequence shown here is derived from an EMBL/GenBank/DDBJ whole genome shotgun (WGS) entry which is preliminary data.</text>
</comment>
<proteinExistence type="predicted"/>
<dbReference type="Proteomes" id="UP000677228">
    <property type="component" value="Unassembled WGS sequence"/>
</dbReference>
<dbReference type="Proteomes" id="UP000682733">
    <property type="component" value="Unassembled WGS sequence"/>
</dbReference>
<gene>
    <name evidence="1" type="ORF">OVA965_LOCUS33100</name>
    <name evidence="2" type="ORF">TMI583_LOCUS33981</name>
</gene>